<dbReference type="InterPro" id="IPR000834">
    <property type="entry name" value="Peptidase_M14"/>
</dbReference>
<evidence type="ECO:0000256" key="3">
    <source>
        <dbReference type="ARBA" id="ARBA00004613"/>
    </source>
</evidence>
<dbReference type="SUPFAM" id="SSF53187">
    <property type="entry name" value="Zn-dependent exopeptidases"/>
    <property type="match status" value="1"/>
</dbReference>
<accession>A0A6A6RW54</accession>
<dbReference type="EMBL" id="MU006787">
    <property type="protein sequence ID" value="KAF2639387.1"/>
    <property type="molecule type" value="Genomic_DNA"/>
</dbReference>
<dbReference type="OrthoDB" id="3626597at2759"/>
<dbReference type="PROSITE" id="PS52035">
    <property type="entry name" value="PEPTIDASE_M14"/>
    <property type="match status" value="1"/>
</dbReference>
<evidence type="ECO:0000259" key="16">
    <source>
        <dbReference type="PROSITE" id="PS52035"/>
    </source>
</evidence>
<evidence type="ECO:0000256" key="6">
    <source>
        <dbReference type="ARBA" id="ARBA00022670"/>
    </source>
</evidence>
<dbReference type="CDD" id="cd03860">
    <property type="entry name" value="M14_CP_A-B_like"/>
    <property type="match status" value="1"/>
</dbReference>
<keyword evidence="6" id="KW-0645">Protease</keyword>
<keyword evidence="11" id="KW-0843">Virulence</keyword>
<evidence type="ECO:0000256" key="15">
    <source>
        <dbReference type="SAM" id="SignalP"/>
    </source>
</evidence>
<comment type="subcellular location">
    <subcellularLocation>
        <location evidence="3">Secreted</location>
    </subcellularLocation>
</comment>
<proteinExistence type="inferred from homology"/>
<keyword evidence="5" id="KW-0964">Secreted</keyword>
<keyword evidence="9" id="KW-0378">Hydrolase</keyword>
<evidence type="ECO:0000256" key="11">
    <source>
        <dbReference type="ARBA" id="ARBA00023026"/>
    </source>
</evidence>
<keyword evidence="10" id="KW-0862">Zinc</keyword>
<feature type="chain" id="PRO_5025347023" description="Peptidase M14 domain-containing protein" evidence="15">
    <location>
        <begin position="16"/>
        <end position="425"/>
    </location>
</feature>
<keyword evidence="18" id="KW-1185">Reference proteome</keyword>
<comment type="function">
    <text evidence="2">Extracellular metalloprotease that contributes to pathogenicity.</text>
</comment>
<reference evidence="17" key="1">
    <citation type="journal article" date="2020" name="Stud. Mycol.">
        <title>101 Dothideomycetes genomes: a test case for predicting lifestyles and emergence of pathogens.</title>
        <authorList>
            <person name="Haridas S."/>
            <person name="Albert R."/>
            <person name="Binder M."/>
            <person name="Bloem J."/>
            <person name="Labutti K."/>
            <person name="Salamov A."/>
            <person name="Andreopoulos B."/>
            <person name="Baker S."/>
            <person name="Barry K."/>
            <person name="Bills G."/>
            <person name="Bluhm B."/>
            <person name="Cannon C."/>
            <person name="Castanera R."/>
            <person name="Culley D."/>
            <person name="Daum C."/>
            <person name="Ezra D."/>
            <person name="Gonzalez J."/>
            <person name="Henrissat B."/>
            <person name="Kuo A."/>
            <person name="Liang C."/>
            <person name="Lipzen A."/>
            <person name="Lutzoni F."/>
            <person name="Magnuson J."/>
            <person name="Mondo S."/>
            <person name="Nolan M."/>
            <person name="Ohm R."/>
            <person name="Pangilinan J."/>
            <person name="Park H.-J."/>
            <person name="Ramirez L."/>
            <person name="Alfaro M."/>
            <person name="Sun H."/>
            <person name="Tritt A."/>
            <person name="Yoshinaga Y."/>
            <person name="Zwiers L.-H."/>
            <person name="Turgeon B."/>
            <person name="Goodwin S."/>
            <person name="Spatafora J."/>
            <person name="Crous P."/>
            <person name="Grigoriev I."/>
        </authorList>
    </citation>
    <scope>NUCLEOTIDE SEQUENCE</scope>
    <source>
        <strain evidence="17">CBS 473.64</strain>
    </source>
</reference>
<keyword evidence="12" id="KW-0482">Metalloprotease</keyword>
<evidence type="ECO:0000313" key="17">
    <source>
        <dbReference type="EMBL" id="KAF2639387.1"/>
    </source>
</evidence>
<feature type="signal peptide" evidence="15">
    <location>
        <begin position="1"/>
        <end position="15"/>
    </location>
</feature>
<evidence type="ECO:0000313" key="18">
    <source>
        <dbReference type="Proteomes" id="UP000799753"/>
    </source>
</evidence>
<evidence type="ECO:0000256" key="10">
    <source>
        <dbReference type="ARBA" id="ARBA00022833"/>
    </source>
</evidence>
<keyword evidence="7" id="KW-0479">Metal-binding</keyword>
<dbReference type="PANTHER" id="PTHR11705:SF143">
    <property type="entry name" value="SLL0236 PROTEIN"/>
    <property type="match status" value="1"/>
</dbReference>
<keyword evidence="8 15" id="KW-0732">Signal</keyword>
<organism evidence="17 18">
    <name type="scientific">Massarina eburnea CBS 473.64</name>
    <dbReference type="NCBI Taxonomy" id="1395130"/>
    <lineage>
        <taxon>Eukaryota</taxon>
        <taxon>Fungi</taxon>
        <taxon>Dikarya</taxon>
        <taxon>Ascomycota</taxon>
        <taxon>Pezizomycotina</taxon>
        <taxon>Dothideomycetes</taxon>
        <taxon>Pleosporomycetidae</taxon>
        <taxon>Pleosporales</taxon>
        <taxon>Massarineae</taxon>
        <taxon>Massarinaceae</taxon>
        <taxon>Massarina</taxon>
    </lineage>
</organism>
<keyword evidence="13" id="KW-0865">Zymogen</keyword>
<comment type="similarity">
    <text evidence="4 14">Belongs to the peptidase M14 family.</text>
</comment>
<dbReference type="Pfam" id="PF00246">
    <property type="entry name" value="Peptidase_M14"/>
    <property type="match status" value="1"/>
</dbReference>
<feature type="active site" description="Proton donor/acceptor" evidence="14">
    <location>
        <position position="391"/>
    </location>
</feature>
<dbReference type="GO" id="GO:0008270">
    <property type="term" value="F:zinc ion binding"/>
    <property type="evidence" value="ECO:0007669"/>
    <property type="project" value="InterPro"/>
</dbReference>
<evidence type="ECO:0000256" key="12">
    <source>
        <dbReference type="ARBA" id="ARBA00023049"/>
    </source>
</evidence>
<dbReference type="FunFam" id="3.40.630.10:FF:000165">
    <property type="entry name" value="Glucan 1,4-alpha-glucosidase, putative"/>
    <property type="match status" value="1"/>
</dbReference>
<dbReference type="PROSITE" id="PS00132">
    <property type="entry name" value="CARBOXYPEPT_ZN_1"/>
    <property type="match status" value="1"/>
</dbReference>
<dbReference type="Gene3D" id="3.40.630.10">
    <property type="entry name" value="Zn peptidases"/>
    <property type="match status" value="1"/>
</dbReference>
<evidence type="ECO:0000256" key="4">
    <source>
        <dbReference type="ARBA" id="ARBA00005988"/>
    </source>
</evidence>
<dbReference type="PANTHER" id="PTHR11705">
    <property type="entry name" value="PROTEASE FAMILY M14 CARBOXYPEPTIDASE A,B"/>
    <property type="match status" value="1"/>
</dbReference>
<protein>
    <recommendedName>
        <fullName evidence="16">Peptidase M14 domain-containing protein</fullName>
    </recommendedName>
</protein>
<evidence type="ECO:0000256" key="1">
    <source>
        <dbReference type="ARBA" id="ARBA00001947"/>
    </source>
</evidence>
<dbReference type="GO" id="GO:0006508">
    <property type="term" value="P:proteolysis"/>
    <property type="evidence" value="ECO:0007669"/>
    <property type="project" value="UniProtKB-KW"/>
</dbReference>
<comment type="cofactor">
    <cofactor evidence="1">
        <name>Zn(2+)</name>
        <dbReference type="ChEBI" id="CHEBI:29105"/>
    </cofactor>
</comment>
<dbReference type="GO" id="GO:0005576">
    <property type="term" value="C:extracellular region"/>
    <property type="evidence" value="ECO:0007669"/>
    <property type="project" value="UniProtKB-SubCell"/>
</dbReference>
<evidence type="ECO:0000256" key="5">
    <source>
        <dbReference type="ARBA" id="ARBA00022525"/>
    </source>
</evidence>
<evidence type="ECO:0000256" key="8">
    <source>
        <dbReference type="ARBA" id="ARBA00022729"/>
    </source>
</evidence>
<sequence>MKCLLILTSVALSLAATIPTSTKVDYSGFKALRVTLPKANKSTRNIEAEIEALAAHVLNPGVTEHLDVVVAPDQVDALTALVTESKVLSEDVGALLAQEGELAPVERTYDFGIQAVPSETWFTAYHSYADHLTFLNDLQAGFTNQSEIITTGTSVQGRTLTGIHIWGNGGKGSKPAILIHGTVHAREWITTMTTEYFAWQLLTKYASDSSVKALVDNYDYYIIPIVNPDGFAYTQSNDRLWRKNRQTVSSSTCVGRDINRNWPFKWELTNGASTNPCRETYKGQVAGDSPENLGLRTQVNTLRDGKGIRLYLDIHSYGQYILWPFGYDCNVVVDTDAAYRSVGAKVQSAIRAVSGTAYTIGPSCSTLYATTGASVDHIDQVGNASYAYTWELRDTGTNGFTLPASQISPTVKETWAGLVSALTSV</sequence>
<gene>
    <name evidence="17" type="ORF">P280DRAFT_430013</name>
</gene>
<evidence type="ECO:0000256" key="13">
    <source>
        <dbReference type="ARBA" id="ARBA00023145"/>
    </source>
</evidence>
<evidence type="ECO:0000256" key="14">
    <source>
        <dbReference type="PROSITE-ProRule" id="PRU01379"/>
    </source>
</evidence>
<dbReference type="InterPro" id="IPR057246">
    <property type="entry name" value="CARBOXYPEPT_ZN_1"/>
</dbReference>
<dbReference type="SMART" id="SM00631">
    <property type="entry name" value="Zn_pept"/>
    <property type="match status" value="1"/>
</dbReference>
<name>A0A6A6RW54_9PLEO</name>
<dbReference type="PRINTS" id="PR00765">
    <property type="entry name" value="CRBOXYPTASEA"/>
</dbReference>
<evidence type="ECO:0000256" key="7">
    <source>
        <dbReference type="ARBA" id="ARBA00022723"/>
    </source>
</evidence>
<dbReference type="Proteomes" id="UP000799753">
    <property type="component" value="Unassembled WGS sequence"/>
</dbReference>
<feature type="domain" description="Peptidase M14" evidence="16">
    <location>
        <begin position="124"/>
        <end position="425"/>
    </location>
</feature>
<dbReference type="AlphaFoldDB" id="A0A6A6RW54"/>
<evidence type="ECO:0000256" key="9">
    <source>
        <dbReference type="ARBA" id="ARBA00022801"/>
    </source>
</evidence>
<evidence type="ECO:0000256" key="2">
    <source>
        <dbReference type="ARBA" id="ARBA00003091"/>
    </source>
</evidence>
<dbReference type="GO" id="GO:0004181">
    <property type="term" value="F:metallocarboxypeptidase activity"/>
    <property type="evidence" value="ECO:0007669"/>
    <property type="project" value="InterPro"/>
</dbReference>